<dbReference type="RefSeq" id="WP_119882599.1">
    <property type="nucleotide sequence ID" value="NZ_CP032418.1"/>
</dbReference>
<dbReference type="KEGG" id="paek:D3873_02825"/>
<protein>
    <submittedName>
        <fullName evidence="1">Uncharacterized protein</fullName>
    </submittedName>
</protein>
<dbReference type="Proteomes" id="UP000265725">
    <property type="component" value="Chromosome"/>
</dbReference>
<dbReference type="AlphaFoldDB" id="A0A385YQ45"/>
<name>A0A385YQ45_9BACL</name>
<sequence length="116" mass="13602">MKRYKMNLPGLKRTERVLADGTRKMAISRPQENVLTLKPTATTQTNISVIKEVRIDQRTFHNVIINFQEEYCEFELHDPFTAAVAAEFVQLRNEMTFHFNGNYQGYYSERPAKTKK</sequence>
<accession>A0A385YQ45</accession>
<gene>
    <name evidence="1" type="ORF">D3873_02825</name>
</gene>
<keyword evidence="2" id="KW-1185">Reference proteome</keyword>
<dbReference type="EMBL" id="CP032418">
    <property type="protein sequence ID" value="AYC28855.1"/>
    <property type="molecule type" value="Genomic_DNA"/>
</dbReference>
<reference evidence="2" key="1">
    <citation type="submission" date="2018-09" db="EMBL/GenBank/DDBJ databases">
        <authorList>
            <person name="Zhu H."/>
        </authorList>
    </citation>
    <scope>NUCLEOTIDE SEQUENCE [LARGE SCALE GENOMIC DNA]</scope>
    <source>
        <strain evidence="2">K2R23-3</strain>
    </source>
</reference>
<organism evidence="1 2">
    <name type="scientific">Paenisporosarcina cavernae</name>
    <dbReference type="NCBI Taxonomy" id="2320858"/>
    <lineage>
        <taxon>Bacteria</taxon>
        <taxon>Bacillati</taxon>
        <taxon>Bacillota</taxon>
        <taxon>Bacilli</taxon>
        <taxon>Bacillales</taxon>
        <taxon>Caryophanaceae</taxon>
        <taxon>Paenisporosarcina</taxon>
    </lineage>
</organism>
<proteinExistence type="predicted"/>
<evidence type="ECO:0000313" key="2">
    <source>
        <dbReference type="Proteomes" id="UP000265725"/>
    </source>
</evidence>
<evidence type="ECO:0000313" key="1">
    <source>
        <dbReference type="EMBL" id="AYC28855.1"/>
    </source>
</evidence>